<keyword evidence="10 13" id="KW-1133">Transmembrane helix</keyword>
<evidence type="ECO:0000313" key="18">
    <source>
        <dbReference type="Proteomes" id="UP000318055"/>
    </source>
</evidence>
<evidence type="ECO:0000256" key="6">
    <source>
        <dbReference type="ARBA" id="ARBA00022538"/>
    </source>
</evidence>
<dbReference type="Pfam" id="PF02705">
    <property type="entry name" value="K_trans"/>
    <property type="match status" value="1"/>
</dbReference>
<evidence type="ECO:0000256" key="5">
    <source>
        <dbReference type="ARBA" id="ARBA00022519"/>
    </source>
</evidence>
<feature type="transmembrane region" description="Helical" evidence="13">
    <location>
        <begin position="56"/>
        <end position="77"/>
    </location>
</feature>
<evidence type="ECO:0000256" key="3">
    <source>
        <dbReference type="ARBA" id="ARBA00022448"/>
    </source>
</evidence>
<dbReference type="GO" id="GO:0015079">
    <property type="term" value="F:potassium ion transmembrane transporter activity"/>
    <property type="evidence" value="ECO:0007669"/>
    <property type="project" value="UniProtKB-UniRule"/>
</dbReference>
<keyword evidence="11 13" id="KW-0406">Ion transport</keyword>
<evidence type="ECO:0000256" key="9">
    <source>
        <dbReference type="ARBA" id="ARBA00022958"/>
    </source>
</evidence>
<feature type="transmembrane region" description="Helical" evidence="13">
    <location>
        <begin position="251"/>
        <end position="275"/>
    </location>
</feature>
<feature type="transmembrane region" description="Helical" evidence="13">
    <location>
        <begin position="445"/>
        <end position="466"/>
    </location>
</feature>
<feature type="domain" description="K+ potassium transporter C-terminal" evidence="16">
    <location>
        <begin position="522"/>
        <end position="670"/>
    </location>
</feature>
<evidence type="ECO:0000313" key="17">
    <source>
        <dbReference type="EMBL" id="QDX25624.1"/>
    </source>
</evidence>
<proteinExistence type="inferred from homology"/>
<feature type="region of interest" description="Disordered" evidence="14">
    <location>
        <begin position="1"/>
        <end position="50"/>
    </location>
</feature>
<keyword evidence="6 13" id="KW-0633">Potassium transport</keyword>
<evidence type="ECO:0000256" key="1">
    <source>
        <dbReference type="ARBA" id="ARBA00004141"/>
    </source>
</evidence>
<keyword evidence="3 13" id="KW-0813">Transport</keyword>
<keyword evidence="9 13" id="KW-0630">Potassium</keyword>
<keyword evidence="12 13" id="KW-0472">Membrane</keyword>
<dbReference type="Pfam" id="PF22776">
    <property type="entry name" value="K_trans_C"/>
    <property type="match status" value="1"/>
</dbReference>
<evidence type="ECO:0000256" key="10">
    <source>
        <dbReference type="ARBA" id="ARBA00022989"/>
    </source>
</evidence>
<keyword evidence="8 13" id="KW-0769">Symport</keyword>
<feature type="transmembrane region" description="Helical" evidence="13">
    <location>
        <begin position="336"/>
        <end position="360"/>
    </location>
</feature>
<evidence type="ECO:0000256" key="13">
    <source>
        <dbReference type="HAMAP-Rule" id="MF_01522"/>
    </source>
</evidence>
<sequence>MLTARAVSTDRQWSHDLSLPRHGIPVSPVSEPNGSPEPATDSTPVDQHHPHGREAALWKLAVGAIGIVFGDIGTSPLYAFKETFAGHHPLALDQEHIMGVISLMFWSMMAVVTLKYVSVIMRADNKGEGGSLALLALINRASGQKKWTAGIVILGVFATALFYGDSMITPAVSVLSAVEGIAVAAPTFSNWILPIAVAILVALFSIQRTGTARVGAMFGPIMLGYFATIATLGTISVVQTPGVLWALLPSYAVHFFVIDGFAAFLALGSVVLAVTGAEALYADMGHFGRRPIRVSWLWFVLPALMLNYMGQGALLMRDAAALQSPFYLLAPEWMRLPLVGIATMAAIIASQAVITGAFSVTQQGIQLGFIPRLRISHTSAATAGQIYIPLINWALMIAIILLVLTFQTSSNLTAAYGIAVTGAMLIDNFLIAVVLFGLWKWKKRYAIPLLALFFVVDLAYFTANLTKVPDGGWFPLLVGVVIFTMLTTWAKGRRLMVERMREAAMPIKVFIQSAAVSATRVKGTAVFMTSTPEGVPHALLHNLKHNKVLHERVVLLTVKIADQPYVDEAERVYLDDLGEGFHRMKILYGFMQEADVPAALQSCSTCGGAFNMMDTSFFLSRQTLLPSEHPGMRIWREKLFAWMLRNAESAMEFFRLPTNRVVELGSQVEI</sequence>
<dbReference type="InterPro" id="IPR053952">
    <property type="entry name" value="K_trans_C"/>
</dbReference>
<feature type="transmembrane region" description="Helical" evidence="13">
    <location>
        <begin position="218"/>
        <end position="239"/>
    </location>
</feature>
<keyword evidence="5" id="KW-0997">Cell inner membrane</keyword>
<dbReference type="HAMAP" id="MF_01522">
    <property type="entry name" value="Kup"/>
    <property type="match status" value="1"/>
</dbReference>
<dbReference type="InterPro" id="IPR053951">
    <property type="entry name" value="K_trans_N"/>
</dbReference>
<protein>
    <recommendedName>
        <fullName evidence="13">Probable potassium transport system protein Kup</fullName>
    </recommendedName>
</protein>
<name>A0A518RDZ0_9SPHN</name>
<dbReference type="InterPro" id="IPR003855">
    <property type="entry name" value="K+_transporter"/>
</dbReference>
<evidence type="ECO:0000256" key="7">
    <source>
        <dbReference type="ARBA" id="ARBA00022692"/>
    </source>
</evidence>
<organism evidence="17 18">
    <name type="scientific">Sphingomonas suaedae</name>
    <dbReference type="NCBI Taxonomy" id="2599297"/>
    <lineage>
        <taxon>Bacteria</taxon>
        <taxon>Pseudomonadati</taxon>
        <taxon>Pseudomonadota</taxon>
        <taxon>Alphaproteobacteria</taxon>
        <taxon>Sphingomonadales</taxon>
        <taxon>Sphingomonadaceae</taxon>
        <taxon>Sphingomonas</taxon>
    </lineage>
</organism>
<reference evidence="17 18" key="1">
    <citation type="submission" date="2019-07" db="EMBL/GenBank/DDBJ databases">
        <title>Sphingomonas alkalisoli sp. nov., isolated from rhizosphere soil of Suaedae salsa.</title>
        <authorList>
            <person name="Zhang H."/>
            <person name="Xu L."/>
            <person name="Zhang J.-X."/>
            <person name="Sun J.-Q."/>
        </authorList>
    </citation>
    <scope>NUCLEOTIDE SEQUENCE [LARGE SCALE GENOMIC DNA]</scope>
    <source>
        <strain evidence="17 18">XS-10</strain>
    </source>
</reference>
<dbReference type="OrthoDB" id="9805577at2"/>
<dbReference type="PANTHER" id="PTHR30540:SF79">
    <property type="entry name" value="LOW AFFINITY POTASSIUM TRANSPORT SYSTEM PROTEIN KUP"/>
    <property type="match status" value="1"/>
</dbReference>
<feature type="transmembrane region" description="Helical" evidence="13">
    <location>
        <begin position="147"/>
        <end position="168"/>
    </location>
</feature>
<dbReference type="PANTHER" id="PTHR30540">
    <property type="entry name" value="OSMOTIC STRESS POTASSIUM TRANSPORTER"/>
    <property type="match status" value="1"/>
</dbReference>
<evidence type="ECO:0000259" key="16">
    <source>
        <dbReference type="Pfam" id="PF22776"/>
    </source>
</evidence>
<evidence type="ECO:0000256" key="12">
    <source>
        <dbReference type="ARBA" id="ARBA00023136"/>
    </source>
</evidence>
<feature type="transmembrane region" description="Helical" evidence="13">
    <location>
        <begin position="296"/>
        <end position="316"/>
    </location>
</feature>
<dbReference type="Proteomes" id="UP000318055">
    <property type="component" value="Chromosome"/>
</dbReference>
<dbReference type="GO" id="GO:0015293">
    <property type="term" value="F:symporter activity"/>
    <property type="evidence" value="ECO:0007669"/>
    <property type="project" value="UniProtKB-UniRule"/>
</dbReference>
<keyword evidence="7 13" id="KW-0812">Transmembrane</keyword>
<comment type="function">
    <text evidence="13">Transport of potassium into the cell. Likely operates as a K(+):H(+) symporter.</text>
</comment>
<feature type="transmembrane region" description="Helical" evidence="13">
    <location>
        <begin position="416"/>
        <end position="438"/>
    </location>
</feature>
<feature type="transmembrane region" description="Helical" evidence="13">
    <location>
        <begin position="472"/>
        <end position="490"/>
    </location>
</feature>
<evidence type="ECO:0000256" key="2">
    <source>
        <dbReference type="ARBA" id="ARBA00007019"/>
    </source>
</evidence>
<feature type="transmembrane region" description="Helical" evidence="13">
    <location>
        <begin position="381"/>
        <end position="404"/>
    </location>
</feature>
<evidence type="ECO:0000256" key="11">
    <source>
        <dbReference type="ARBA" id="ARBA00023065"/>
    </source>
</evidence>
<dbReference type="GO" id="GO:0005886">
    <property type="term" value="C:plasma membrane"/>
    <property type="evidence" value="ECO:0007669"/>
    <property type="project" value="UniProtKB-SubCell"/>
</dbReference>
<comment type="subcellular location">
    <subcellularLocation>
        <location evidence="13">Cell membrane</location>
        <topology evidence="13">Multi-pass membrane protein</topology>
    </subcellularLocation>
    <subcellularLocation>
        <location evidence="1">Membrane</location>
        <topology evidence="1">Multi-pass membrane protein</topology>
    </subcellularLocation>
</comment>
<feature type="domain" description="K+ potassium transporter integral membrane" evidence="15">
    <location>
        <begin position="61"/>
        <end position="512"/>
    </location>
</feature>
<dbReference type="InterPro" id="IPR023051">
    <property type="entry name" value="Kup"/>
</dbReference>
<comment type="catalytic activity">
    <reaction evidence="13">
        <text>K(+)(in) + H(+)(in) = K(+)(out) + H(+)(out)</text>
        <dbReference type="Rhea" id="RHEA:28490"/>
        <dbReference type="ChEBI" id="CHEBI:15378"/>
        <dbReference type="ChEBI" id="CHEBI:29103"/>
    </reaction>
</comment>
<gene>
    <name evidence="13" type="primary">kup</name>
    <name evidence="17" type="ORF">FPZ54_06055</name>
</gene>
<evidence type="ECO:0000256" key="8">
    <source>
        <dbReference type="ARBA" id="ARBA00022847"/>
    </source>
</evidence>
<accession>A0A518RDZ0</accession>
<keyword evidence="18" id="KW-1185">Reference proteome</keyword>
<feature type="transmembrane region" description="Helical" evidence="13">
    <location>
        <begin position="97"/>
        <end position="117"/>
    </location>
</feature>
<dbReference type="KEGG" id="ssua:FPZ54_06055"/>
<evidence type="ECO:0000259" key="15">
    <source>
        <dbReference type="Pfam" id="PF02705"/>
    </source>
</evidence>
<feature type="transmembrane region" description="Helical" evidence="13">
    <location>
        <begin position="188"/>
        <end position="206"/>
    </location>
</feature>
<dbReference type="AlphaFoldDB" id="A0A518RDZ0"/>
<evidence type="ECO:0000256" key="14">
    <source>
        <dbReference type="SAM" id="MobiDB-lite"/>
    </source>
</evidence>
<dbReference type="EMBL" id="CP042239">
    <property type="protein sequence ID" value="QDX25624.1"/>
    <property type="molecule type" value="Genomic_DNA"/>
</dbReference>
<comment type="similarity">
    <text evidence="2 13">Belongs to the HAK/KUP transporter (TC 2.A.72) family.</text>
</comment>
<keyword evidence="4 13" id="KW-1003">Cell membrane</keyword>
<evidence type="ECO:0000256" key="4">
    <source>
        <dbReference type="ARBA" id="ARBA00022475"/>
    </source>
</evidence>